<gene>
    <name evidence="1" type="ORF">MCHLO_12383</name>
</gene>
<accession>A0ABQ0LX23</accession>
<evidence type="ECO:0000313" key="1">
    <source>
        <dbReference type="EMBL" id="GAT55640.1"/>
    </source>
</evidence>
<name>A0ABQ0LX23_MYCCL</name>
<keyword evidence="2" id="KW-1185">Reference proteome</keyword>
<protein>
    <submittedName>
        <fullName evidence="1">Uncharacterized protein</fullName>
    </submittedName>
</protein>
<reference evidence="1" key="1">
    <citation type="submission" date="2014-09" db="EMBL/GenBank/DDBJ databases">
        <title>Genome sequence of the luminous mushroom Mycena chlorophos for searching fungal bioluminescence genes.</title>
        <authorList>
            <person name="Tanaka Y."/>
            <person name="Kasuga D."/>
            <person name="Oba Y."/>
            <person name="Hase S."/>
            <person name="Sato K."/>
            <person name="Oba Y."/>
            <person name="Sakakibara Y."/>
        </authorList>
    </citation>
    <scope>NUCLEOTIDE SEQUENCE</scope>
</reference>
<dbReference type="EMBL" id="DF849053">
    <property type="protein sequence ID" value="GAT55640.1"/>
    <property type="molecule type" value="Genomic_DNA"/>
</dbReference>
<evidence type="ECO:0000313" key="2">
    <source>
        <dbReference type="Proteomes" id="UP000815677"/>
    </source>
</evidence>
<organism evidence="1 2">
    <name type="scientific">Mycena chlorophos</name>
    <name type="common">Agaric fungus</name>
    <name type="synonym">Agaricus chlorophos</name>
    <dbReference type="NCBI Taxonomy" id="658473"/>
    <lineage>
        <taxon>Eukaryota</taxon>
        <taxon>Fungi</taxon>
        <taxon>Dikarya</taxon>
        <taxon>Basidiomycota</taxon>
        <taxon>Agaricomycotina</taxon>
        <taxon>Agaricomycetes</taxon>
        <taxon>Agaricomycetidae</taxon>
        <taxon>Agaricales</taxon>
        <taxon>Marasmiineae</taxon>
        <taxon>Mycenaceae</taxon>
        <taxon>Mycena</taxon>
    </lineage>
</organism>
<proteinExistence type="predicted"/>
<dbReference type="Proteomes" id="UP000815677">
    <property type="component" value="Unassembled WGS sequence"/>
</dbReference>
<sequence length="110" mass="12416">MRGVRPVFTARDAVVSVQVSTGSGMRRRGVWTPMGWKRSEEALDDVSCQSAILALDRHLSTSRQQINHTVVAVLRFKFQQGNELRLGHLWLSPAAPSSRTRTHHRHCRAC</sequence>